<name>F5HLG9_ANOGA</name>
<feature type="region of interest" description="Disordered" evidence="8">
    <location>
        <begin position="1909"/>
        <end position="2065"/>
    </location>
</feature>
<dbReference type="FunFam" id="1.25.40.410:FF:000003">
    <property type="entry name" value="Dedicator of cytokinesis protein 4"/>
    <property type="match status" value="1"/>
</dbReference>
<proteinExistence type="inferred from homology"/>
<evidence type="ECO:0000256" key="4">
    <source>
        <dbReference type="ARBA" id="ARBA00022553"/>
    </source>
</evidence>
<dbReference type="GO" id="GO:0007264">
    <property type="term" value="P:small GTPase-mediated signal transduction"/>
    <property type="evidence" value="ECO:0007669"/>
    <property type="project" value="InterPro"/>
</dbReference>
<organism evidence="9">
    <name type="scientific">Anopheles gambiae</name>
    <name type="common">African malaria mosquito</name>
    <dbReference type="NCBI Taxonomy" id="7165"/>
    <lineage>
        <taxon>Eukaryota</taxon>
        <taxon>Metazoa</taxon>
        <taxon>Ecdysozoa</taxon>
        <taxon>Arthropoda</taxon>
        <taxon>Hexapoda</taxon>
        <taxon>Insecta</taxon>
        <taxon>Pterygota</taxon>
        <taxon>Neoptera</taxon>
        <taxon>Endopterygota</taxon>
        <taxon>Diptera</taxon>
        <taxon>Nematocera</taxon>
        <taxon>Culicoidea</taxon>
        <taxon>Culicidae</taxon>
        <taxon>Anophelinae</taxon>
        <taxon>Anopheles</taxon>
    </lineage>
</organism>
<feature type="non-terminal residue" evidence="9">
    <location>
        <position position="1"/>
    </location>
</feature>
<dbReference type="InterPro" id="IPR046773">
    <property type="entry name" value="DOCKER_Lobe_C"/>
</dbReference>
<dbReference type="InterPro" id="IPR043162">
    <property type="entry name" value="DOCK_C_lobe_C"/>
</dbReference>
<reference evidence="9" key="2">
    <citation type="submission" date="2002-03" db="EMBL/GenBank/DDBJ databases">
        <authorList>
            <consortium name="The Anopheles Genome Sequencing Consortium"/>
        </authorList>
    </citation>
    <scope>NUCLEOTIDE SEQUENCE</scope>
    <source>
        <strain evidence="9">PEST</strain>
    </source>
</reference>
<dbReference type="CDD" id="cd08695">
    <property type="entry name" value="C2_Dock-B"/>
    <property type="match status" value="1"/>
</dbReference>
<dbReference type="InterPro" id="IPR035892">
    <property type="entry name" value="C2_domain_sf"/>
</dbReference>
<evidence type="ECO:0000256" key="1">
    <source>
        <dbReference type="ARBA" id="ARBA00004496"/>
    </source>
</evidence>
<keyword evidence="5" id="KW-0344">Guanine-nucleotide releasing factor</keyword>
<dbReference type="Pfam" id="PF20422">
    <property type="entry name" value="DHR-2_Lobe_B"/>
    <property type="match status" value="1"/>
</dbReference>
<dbReference type="Pfam" id="PF16172">
    <property type="entry name" value="DOCK_N"/>
    <property type="match status" value="1"/>
</dbReference>
<dbReference type="InterPro" id="IPR001452">
    <property type="entry name" value="SH3_domain"/>
</dbReference>
<feature type="compositionally biased region" description="Low complexity" evidence="8">
    <location>
        <begin position="1995"/>
        <end position="2004"/>
    </location>
</feature>
<dbReference type="InterPro" id="IPR032376">
    <property type="entry name" value="DOCK_N"/>
</dbReference>
<dbReference type="InterPro" id="IPR027007">
    <property type="entry name" value="C2_DOCK-type_domain"/>
</dbReference>
<accession>F5HLG9</accession>
<keyword evidence="2 6" id="KW-0728">SH3 domain</keyword>
<evidence type="ECO:0000256" key="2">
    <source>
        <dbReference type="ARBA" id="ARBA00022443"/>
    </source>
</evidence>
<dbReference type="InterPro" id="IPR027357">
    <property type="entry name" value="DOCKER_dom"/>
</dbReference>
<dbReference type="Gene3D" id="2.60.40.150">
    <property type="entry name" value="C2 domain"/>
    <property type="match status" value="1"/>
</dbReference>
<dbReference type="VEuPathDB" id="VectorBase:AGAP004507"/>
<dbReference type="FunCoup" id="F5HLG9">
    <property type="interactions" value="1222"/>
</dbReference>
<evidence type="ECO:0000256" key="3">
    <source>
        <dbReference type="ARBA" id="ARBA00022490"/>
    </source>
</evidence>
<dbReference type="HOGENOM" id="CLU_000595_2_0_1"/>
<feature type="region of interest" description="Disordered" evidence="8">
    <location>
        <begin position="1714"/>
        <end position="1780"/>
    </location>
</feature>
<dbReference type="Pfam" id="PF06920">
    <property type="entry name" value="DHR-2_Lobe_A"/>
    <property type="match status" value="1"/>
</dbReference>
<dbReference type="Gene3D" id="1.20.58.740">
    <property type="match status" value="1"/>
</dbReference>
<dbReference type="InterPro" id="IPR026791">
    <property type="entry name" value="DOCK"/>
</dbReference>
<dbReference type="eggNOG" id="KOG1998">
    <property type="taxonomic scope" value="Eukaryota"/>
</dbReference>
<dbReference type="Gene3D" id="1.20.1270.350">
    <property type="entry name" value="Dedicator of cytokinesis N-terminal subdomain"/>
    <property type="match status" value="1"/>
</dbReference>
<dbReference type="GO" id="GO:0005737">
    <property type="term" value="C:cytoplasm"/>
    <property type="evidence" value="ECO:0007669"/>
    <property type="project" value="UniProtKB-SubCell"/>
</dbReference>
<feature type="compositionally biased region" description="Low complexity" evidence="8">
    <location>
        <begin position="1953"/>
        <end position="1967"/>
    </location>
</feature>
<dbReference type="InterPro" id="IPR036028">
    <property type="entry name" value="SH3-like_dom_sf"/>
</dbReference>
<dbReference type="InterPro" id="IPR042455">
    <property type="entry name" value="DOCK_N_sub1"/>
</dbReference>
<gene>
    <name evidence="9" type="ORF">AgaP_AGAP004507</name>
</gene>
<dbReference type="InterPro" id="IPR046769">
    <property type="entry name" value="DOCKER_Lobe_A"/>
</dbReference>
<protein>
    <submittedName>
        <fullName evidence="9">AGAP004507-PB</fullName>
    </submittedName>
</protein>
<evidence type="ECO:0000256" key="8">
    <source>
        <dbReference type="SAM" id="MobiDB-lite"/>
    </source>
</evidence>
<dbReference type="Pfam" id="PF20421">
    <property type="entry name" value="DHR-2_Lobe_C"/>
    <property type="match status" value="1"/>
</dbReference>
<keyword evidence="3" id="KW-0963">Cytoplasm</keyword>
<dbReference type="GO" id="GO:0005085">
    <property type="term" value="F:guanyl-nucleotide exchange factor activity"/>
    <property type="evidence" value="ECO:0007669"/>
    <property type="project" value="UniProtKB-KW"/>
</dbReference>
<dbReference type="PROSITE" id="PS50002">
    <property type="entry name" value="SH3"/>
    <property type="match status" value="1"/>
</dbReference>
<dbReference type="PROSITE" id="PS51650">
    <property type="entry name" value="C2_DOCK"/>
    <property type="match status" value="1"/>
</dbReference>
<dbReference type="InterPro" id="IPR037811">
    <property type="entry name" value="C2_Dock-B"/>
</dbReference>
<reference evidence="9" key="4">
    <citation type="journal article" date="2007" name="Genome Biol.">
        <title>Update of the Anopheles gambiae PEST genome assembly.</title>
        <authorList>
            <person name="Sharakhova M.V."/>
            <person name="Hammond M.P."/>
            <person name="Lobo N.F."/>
            <person name="Krzywinski J."/>
            <person name="Unger M.F."/>
            <person name="Hillenmeyer M.E."/>
            <person name="Bruggner R.V."/>
            <person name="Birney E."/>
            <person name="Collins F.H."/>
        </authorList>
    </citation>
    <scope>NUCLEOTIDE SEQUENCE</scope>
    <source>
        <strain evidence="9">PEST</strain>
    </source>
</reference>
<feature type="compositionally biased region" description="Low complexity" evidence="8">
    <location>
        <begin position="1909"/>
        <end position="1920"/>
    </location>
</feature>
<reference evidence="9" key="3">
    <citation type="journal article" date="2004" name="Trends Parasitol.">
        <title>The Anopheles gambiae genome: an update.</title>
        <authorList>
            <person name="Mongin E."/>
            <person name="Louis C."/>
            <person name="Holt R.A."/>
            <person name="Birney E."/>
            <person name="Collins F.H."/>
        </authorList>
    </citation>
    <scope>NUCLEOTIDE SEQUENCE</scope>
    <source>
        <strain evidence="9">PEST</strain>
    </source>
</reference>
<dbReference type="Pfam" id="PF14429">
    <property type="entry name" value="DOCK-C2"/>
    <property type="match status" value="1"/>
</dbReference>
<feature type="region of interest" description="Disordered" evidence="8">
    <location>
        <begin position="1826"/>
        <end position="1855"/>
    </location>
</feature>
<dbReference type="PANTHER" id="PTHR45653:SF12">
    <property type="entry name" value="SPONGE, ISOFORM E"/>
    <property type="match status" value="1"/>
</dbReference>
<feature type="region of interest" description="Disordered" evidence="8">
    <location>
        <begin position="1639"/>
        <end position="1661"/>
    </location>
</feature>
<keyword evidence="4" id="KW-0597">Phosphoprotein</keyword>
<feature type="compositionally biased region" description="Gly residues" evidence="8">
    <location>
        <begin position="1651"/>
        <end position="1661"/>
    </location>
</feature>
<evidence type="ECO:0000313" key="9">
    <source>
        <dbReference type="EMBL" id="EGK97188.1"/>
    </source>
</evidence>
<sequence length="2121" mass="238691">AIHNWHGDVTHGLALDVGDCVEILEETTFWFRGTCPRKPRKVGLFPKSYIHLKDLSKVDPVVAECTLVLREWSEIWKRLFVEREEYKFTSLRKVMLALLESRRELLSSTLTQDQTYDLQMKVISKIDWGNSRMHPGVTRVVRNLETIKDVCVKLGLDLVPRSGTLAVDPQKIGIVSLHQVHVNSAENAKAASNRGTLRRKAGKKIHTHHLYFCMRDFGHRIGDDAEIYFYLYDGNTNRMRALSERFLVRIARDGFSTYVETSHNCTIFTDLGSSDLNQDLYLIANVMRVGKMLHSESVKKGDKLTTTTHAYRRPYGVGVLPLNEIAQFDYSVESEEKEFSFKIFQCEEKDYHQLHELIIKKASGKFQPINASTQSHYGLVVSMKLLHGEIGQAKLEQPILFQGTAITKKIGFPDVIMPGDVRNDLFLTLERGEFERVGISTAKNIEITALVLDENGRMVQECIAIASGSPLQAYYKSMVLYHNNSPAWNETIRMFVPIDKFSKAHVRFEFRSCSTRDKSDPKLFGFSFARLMEPGGATIADGAHELYVYKCEDALKVQPNVYLRLPCSAGDRQAQGDSPSPYHRSSKEAFYVRTILCSTKLTQNGDLLSLLQWRNRPEGIQDSLQRVLRLHNEELIKFLQDVLDALFALFSTDDGNSTPHSGLVFHVLVNIFSLMQSSKFQHFKPVMDAYIRNHFAAPLVYQGLLSSVQHLADWLTTTDNLEPIVQCFSSLEFIFKLIIQSRKLFAHASGGQYEDKFKNDLFSVFLSLNGMLAVPSTTQILATQEALLSNAGVVFEQLRTIITRPELETLVKSMLDAVPKDAQPPLIQAKLKSIKDMVSGQLFEDDELRSVILNIACKHLRIHLARRDELRLCSEILAEVLIKLYEAKAKSGEKPSNAIHHDLDTLFANIFPILLQTINVLSNGGNENLVCSLFAVKLGLLQLLDESHYQRMWDRQQTGISPTGGGSVVGGKELKDFIQQCLAIFKDILEQDWMIFSKDWLVMKMAANDVLRRTLEELAKPLVYRFLGPQSFDSQLWWSYFSVAVIFLTQPSLQIEQYHETKRRKLLSTHGDMRVMMGFQILSMWAQLGEHKLHFIPSMVGPFLEVTLVPEPALRKATFTVFYDMMQCEQVSRGSFRLVESELIDKLDLLISENKGDDEYRELFSTILLERVQTENPSWRESGIAFISSVTRLLERLLDYRSVMQGDENRDKRMTCTVNLLNFYNDEINRKEMYVRYIYKLLDLHLGAENYVEAGLTLKLYADMLSWDSENISDESNGPREWEQKEKIYKNIISYFDKGKCWEKGIPLCKELAIFYERKRFDYNRLSDALVQEAKFFQNILTQLRPEPEYFRVGYYGTGFPSFVRNKQFIYRGLEYERIGAFIQRLQTEFPTAFILDKKQYPPDSSILNSLEQRFHVVNVRPIADPYHLKSAKVTVPEKISKYYEVNDVTRFQYDRPVHKGTVDKDNEFKSLWIVRTIYETAQPLPGILRWFEVSKTSEHELTPVEFACETIANVNKELSDLIVQYRLDPKRNLNPFTMRLQGSVDANVNGGFSKYQDAFFSERFAKSAEGRDQSVHVQRLKRLIFEQMQILRQALELHRSLAPEQVLPLHNRLSEAFLELEKSTSEWKTNINIPTKPLPPLPIGQQQQPHGGGGTDLYGGGTGANGGKMGLSNGGAQELAYFPEDYDGTYMSVNKKTLSLSGIVPMTALTSSPAPHIPPRDSTGAVMLPAVCSPTAPPLPPRGHTPDKRSSNPMPFTEYVEQQQQQLQQHSSLPGKNRQKKYSLYEISLNDSGNYGSPRNLAEFRQGFYRDSGISTSTQELNNLNAASSSGATGGGPLPQGGEGCAQTPPHQHYHQPMTITSAATTSHDDYNIIANGNTLPVMSQHPVRGHQKTNSNPEAYQSIPMVAGTTAPSTGGTSVQPPPPPIPPKSASLHHQHSLPVGSLGGGGLANNNINNNNNNHSNNNSTLSFHSQGAHAQHLPPPSHYHHQRNQSLNLSTNSSSDGEQLSLNDISPAPPPMFNDNFSDSFSDECDNPAPSCGSVPISQHAKMTPSPGRSVGGGGSGAAGAGVVVTPGGYNSSTLNGSASSGEALELSSITTTTTTTTIISLRRDDEDEIFY</sequence>
<evidence type="ECO:0000256" key="5">
    <source>
        <dbReference type="ARBA" id="ARBA00022658"/>
    </source>
</evidence>
<evidence type="ECO:0000256" key="6">
    <source>
        <dbReference type="PROSITE-ProRule" id="PRU00192"/>
    </source>
</evidence>
<dbReference type="Gene3D" id="1.25.40.410">
    <property type="match status" value="1"/>
</dbReference>
<dbReference type="PANTHER" id="PTHR45653">
    <property type="entry name" value="DEDICATOR OF CYTOKINESIS"/>
    <property type="match status" value="1"/>
</dbReference>
<dbReference type="CDD" id="cd11872">
    <property type="entry name" value="SH3_DOCK_AB"/>
    <property type="match status" value="1"/>
</dbReference>
<dbReference type="InterPro" id="IPR046770">
    <property type="entry name" value="DOCKER_Lobe_B"/>
</dbReference>
<dbReference type="Pfam" id="PF23554">
    <property type="entry name" value="TPR_DOCK"/>
    <property type="match status" value="1"/>
</dbReference>
<dbReference type="VEuPathDB" id="VectorBase:AGAMI1_006609"/>
<reference evidence="9" key="5">
    <citation type="submission" date="2011-05" db="EMBL/GenBank/DDBJ databases">
        <authorList>
            <consortium name="VectorBase"/>
        </authorList>
    </citation>
    <scope>NUCLEOTIDE SEQUENCE</scope>
    <source>
        <strain evidence="9">PEST</strain>
    </source>
</reference>
<comment type="similarity">
    <text evidence="7">Belongs to the DOCK family.</text>
</comment>
<dbReference type="InterPro" id="IPR043161">
    <property type="entry name" value="DOCK_C_lobe_A"/>
</dbReference>
<comment type="subcellular location">
    <subcellularLocation>
        <location evidence="1">Cytoplasm</location>
    </subcellularLocation>
</comment>
<feature type="compositionally biased region" description="Gly residues" evidence="8">
    <location>
        <begin position="1833"/>
        <end position="1845"/>
    </location>
</feature>
<comment type="caution">
    <text evidence="9">The sequence shown here is derived from an EMBL/GenBank/DDBJ whole genome shotgun (WGS) entry which is preliminary data.</text>
</comment>
<dbReference type="PaxDb" id="7165-AGAP004507-PB"/>
<dbReference type="Gene3D" id="2.30.30.40">
    <property type="entry name" value="SH3 Domains"/>
    <property type="match status" value="1"/>
</dbReference>
<dbReference type="InParanoid" id="F5HLG9"/>
<evidence type="ECO:0000256" key="7">
    <source>
        <dbReference type="PROSITE-ProRule" id="PRU00983"/>
    </source>
</evidence>
<dbReference type="FunFam" id="2.60.40.150:FF:000045">
    <property type="entry name" value="Dedicator of cytokinesis protein 4"/>
    <property type="match status" value="1"/>
</dbReference>
<dbReference type="EMBL" id="AAAB01008898">
    <property type="protein sequence ID" value="EGK97188.1"/>
    <property type="molecule type" value="Genomic_DNA"/>
</dbReference>
<dbReference type="STRING" id="7165.F5HLG9"/>
<dbReference type="InterPro" id="IPR056372">
    <property type="entry name" value="TPR_DOCK"/>
</dbReference>
<dbReference type="PROSITE" id="PS51651">
    <property type="entry name" value="DOCKER"/>
    <property type="match status" value="1"/>
</dbReference>
<reference evidence="9" key="1">
    <citation type="journal article" date="2002" name="Science">
        <title>The genome sequence of the malaria mosquito Anopheles gambiae.</title>
        <authorList>
            <person name="Holt R.A."/>
            <person name="Subramanian G.M."/>
            <person name="Halpern A."/>
            <person name="Sutton G.G."/>
            <person name="Charlab R."/>
            <person name="Nusskern D.R."/>
            <person name="Wincker P."/>
            <person name="Clark A.G."/>
            <person name="Ribeiro J.M."/>
            <person name="Wides R."/>
            <person name="Salzberg S.L."/>
            <person name="Loftus B."/>
            <person name="Yandell M."/>
            <person name="Majoros W.H."/>
            <person name="Rusch D.B."/>
            <person name="Lai Z."/>
            <person name="Kraft C.L."/>
            <person name="Abril J.F."/>
            <person name="Anthouard V."/>
            <person name="Arensburger P."/>
            <person name="Atkinson P.W."/>
            <person name="Baden H."/>
            <person name="de Berardinis V."/>
            <person name="Baldwin D."/>
            <person name="Benes V."/>
            <person name="Biedler J."/>
            <person name="Blass C."/>
            <person name="Bolanos R."/>
            <person name="Boscus D."/>
            <person name="Barnstead M."/>
            <person name="Cai S."/>
            <person name="Center A."/>
            <person name="Chaturverdi K."/>
            <person name="Christophides G.K."/>
            <person name="Chrystal M.A."/>
            <person name="Clamp M."/>
            <person name="Cravchik A."/>
            <person name="Curwen V."/>
            <person name="Dana A."/>
            <person name="Delcher A."/>
            <person name="Dew I."/>
            <person name="Evans C.A."/>
            <person name="Flanigan M."/>
            <person name="Grundschober-Freimoser A."/>
            <person name="Friedli L."/>
            <person name="Gu Z."/>
            <person name="Guan P."/>
            <person name="Guigo R."/>
            <person name="Hillenmeyer M.E."/>
            <person name="Hladun S.L."/>
            <person name="Hogan J.R."/>
            <person name="Hong Y.S."/>
            <person name="Hoover J."/>
            <person name="Jaillon O."/>
            <person name="Ke Z."/>
            <person name="Kodira C."/>
            <person name="Kokoza E."/>
            <person name="Koutsos A."/>
            <person name="Letunic I."/>
            <person name="Levitsky A."/>
            <person name="Liang Y."/>
            <person name="Lin J.J."/>
            <person name="Lobo N.F."/>
            <person name="Lopez J.R."/>
            <person name="Malek J.A."/>
            <person name="McIntosh T.C."/>
            <person name="Meister S."/>
            <person name="Miller J."/>
            <person name="Mobarry C."/>
            <person name="Mongin E."/>
            <person name="Murphy S.D."/>
            <person name="O'Brochta D.A."/>
            <person name="Pfannkoch C."/>
            <person name="Qi R."/>
            <person name="Regier M.A."/>
            <person name="Remington K."/>
            <person name="Shao H."/>
            <person name="Sharakhova M.V."/>
            <person name="Sitter C.D."/>
            <person name="Shetty J."/>
            <person name="Smith T.J."/>
            <person name="Strong R."/>
            <person name="Sun J."/>
            <person name="Thomasova D."/>
            <person name="Ton L.Q."/>
            <person name="Topalis P."/>
            <person name="Tu Z."/>
            <person name="Unger M.F."/>
            <person name="Walenz B."/>
            <person name="Wang A."/>
            <person name="Wang J."/>
            <person name="Wang M."/>
            <person name="Wang X."/>
            <person name="Woodford K.J."/>
            <person name="Wortman J.R."/>
            <person name="Wu M."/>
            <person name="Yao A."/>
            <person name="Zdobnov E.M."/>
            <person name="Zhang H."/>
            <person name="Zhao Q."/>
            <person name="Zhao S."/>
            <person name="Zhu S.C."/>
            <person name="Zhimulev I."/>
            <person name="Coluzzi M."/>
            <person name="della Torre A."/>
            <person name="Roth C.W."/>
            <person name="Louis C."/>
            <person name="Kalush F."/>
            <person name="Mural R.J."/>
            <person name="Myers E.W."/>
            <person name="Adams M.D."/>
            <person name="Smith H.O."/>
            <person name="Broder S."/>
            <person name="Gardner M.J."/>
            <person name="Fraser C.M."/>
            <person name="Birney E."/>
            <person name="Bork P."/>
            <person name="Brey P.T."/>
            <person name="Venter J.C."/>
            <person name="Weissenbach J."/>
            <person name="Kafatos F.C."/>
            <person name="Collins F.H."/>
            <person name="Hoffman S.L."/>
        </authorList>
    </citation>
    <scope>NUCLEOTIDE SEQUENCE [LARGE SCALE GENOMIC DNA]</scope>
    <source>
        <strain evidence="9">PEST</strain>
    </source>
</reference>
<dbReference type="SUPFAM" id="SSF50044">
    <property type="entry name" value="SH3-domain"/>
    <property type="match status" value="1"/>
</dbReference>